<dbReference type="EMBL" id="AMXD01000006">
    <property type="protein sequence ID" value="ENO88341.1"/>
    <property type="molecule type" value="Genomic_DNA"/>
</dbReference>
<evidence type="ECO:0000313" key="2">
    <source>
        <dbReference type="Proteomes" id="UP000013042"/>
    </source>
</evidence>
<dbReference type="REBASE" id="61969">
    <property type="entry name" value="S.TspS2ORFBP"/>
</dbReference>
<name>N6Y2E2_THASP</name>
<sequence>MTKSRQDDDVTGQPYLAAHLHRIGTPASAEALFKVAELPVADFYKQLAWEVAQGHVKDNQTTLEPGHAAG</sequence>
<dbReference type="AlphaFoldDB" id="N6Y2E2"/>
<organism evidence="1 2">
    <name type="scientific">Thauera aminoaromatica S2</name>
    <dbReference type="NCBI Taxonomy" id="1234381"/>
    <lineage>
        <taxon>Bacteria</taxon>
        <taxon>Pseudomonadati</taxon>
        <taxon>Pseudomonadota</taxon>
        <taxon>Betaproteobacteria</taxon>
        <taxon>Rhodocyclales</taxon>
        <taxon>Zoogloeaceae</taxon>
        <taxon>Thauera</taxon>
    </lineage>
</organism>
<reference evidence="1 2" key="1">
    <citation type="submission" date="2012-09" db="EMBL/GenBank/DDBJ databases">
        <title>Draft Genome Sequences of 6 Strains from Genus Thauera.</title>
        <authorList>
            <person name="Liu B."/>
            <person name="Shapleigh J.P."/>
            <person name="Frostegard A.H."/>
        </authorList>
    </citation>
    <scope>NUCLEOTIDE SEQUENCE [LARGE SCALE GENOMIC DNA]</scope>
    <source>
        <strain evidence="1 2">S2</strain>
    </source>
</reference>
<comment type="caution">
    <text evidence="1">The sequence shown here is derived from an EMBL/GenBank/DDBJ whole genome shotgun (WGS) entry which is preliminary data.</text>
</comment>
<proteinExistence type="predicted"/>
<dbReference type="Proteomes" id="UP000013042">
    <property type="component" value="Unassembled WGS sequence"/>
</dbReference>
<evidence type="ECO:0000313" key="1">
    <source>
        <dbReference type="EMBL" id="ENO88341.1"/>
    </source>
</evidence>
<protein>
    <submittedName>
        <fullName evidence="1">Restriction modification system DNA specificity domain-containing protein</fullName>
    </submittedName>
</protein>
<accession>N6Y2E2</accession>
<gene>
    <name evidence="1" type="ORF">C665_02292</name>
</gene>